<feature type="chain" id="PRO_5042685644" evidence="1">
    <location>
        <begin position="25"/>
        <end position="381"/>
    </location>
</feature>
<evidence type="ECO:0000256" key="1">
    <source>
        <dbReference type="SAM" id="SignalP"/>
    </source>
</evidence>
<protein>
    <submittedName>
        <fullName evidence="3">Uncharacterized protein</fullName>
    </submittedName>
</protein>
<dbReference type="OrthoDB" id="6382175at2"/>
<reference evidence="2" key="2">
    <citation type="submission" date="2021-02" db="EMBL/GenBank/DDBJ databases">
        <authorList>
            <person name="Han P."/>
        </authorList>
    </citation>
    <scope>NUCLEOTIDE SEQUENCE</scope>
    <source>
        <strain evidence="2">Nitrosomonas nitrosa 18-3D</strain>
    </source>
</reference>
<accession>A0A1I4LLT4</accession>
<dbReference type="Proteomes" id="UP000199561">
    <property type="component" value="Unassembled WGS sequence"/>
</dbReference>
<keyword evidence="4" id="KW-1185">Reference proteome</keyword>
<gene>
    <name evidence="2" type="ORF">NMYAN_10312</name>
    <name evidence="3" type="ORF">SAMN05421880_102128</name>
</gene>
<dbReference type="STRING" id="52442.SAMN05421880_102128"/>
<sequence>MLKFYLSSALIISTYLLMSMNVAAQPIPVNLPSIRAGLSGFWFNPDQPAHGVQLEILNNGRALVSWYTYSRNGAPLWLIGEGVVEGNQIKSELLTFTGGRPPAHWNDGAASSKIWGSVTLTIQGCLQGVLNWTSADPDFGHGELPLTRLTTLQGTNCFAEEQFSQQFIYSFERGAVGFTPVFADLPADYDPNSYELDFRHEQLPAPLWGYSGLRLTGHNRSDDLAMLIKSPIRGLQPSTVYRVEIDAEIASNVPQGCIGVGGSPGEGVYVKLGAVGIEPNAVIDSSDNWLRLNIDYGNQSESGAHARVVGNLANSQQCDAGANVLWELKRVSTEGQKIFAQTDENGTLWVFAGTDSAFEGLTQYYLTTLRIRVESKEPSLP</sequence>
<organism evidence="3 4">
    <name type="scientific">Nitrosomonas nitrosa</name>
    <dbReference type="NCBI Taxonomy" id="52442"/>
    <lineage>
        <taxon>Bacteria</taxon>
        <taxon>Pseudomonadati</taxon>
        <taxon>Pseudomonadota</taxon>
        <taxon>Betaproteobacteria</taxon>
        <taxon>Nitrosomonadales</taxon>
        <taxon>Nitrosomonadaceae</taxon>
        <taxon>Nitrosomonas</taxon>
    </lineage>
</organism>
<evidence type="ECO:0000313" key="4">
    <source>
        <dbReference type="Proteomes" id="UP000199561"/>
    </source>
</evidence>
<dbReference type="EMBL" id="FOUF01000002">
    <property type="protein sequence ID" value="SFL91930.1"/>
    <property type="molecule type" value="Genomic_DNA"/>
</dbReference>
<feature type="signal peptide" evidence="1">
    <location>
        <begin position="1"/>
        <end position="24"/>
    </location>
</feature>
<name>A0A1I4LLT4_9PROT</name>
<dbReference type="RefSeq" id="WP_090666046.1">
    <property type="nucleotide sequence ID" value="NZ_CAJNAP010000001.1"/>
</dbReference>
<dbReference type="EMBL" id="CAJNAP010000001">
    <property type="protein sequence ID" value="CAE6485718.1"/>
    <property type="molecule type" value="Genomic_DNA"/>
</dbReference>
<keyword evidence="1" id="KW-0732">Signal</keyword>
<dbReference type="AlphaFoldDB" id="A0A1I4LLT4"/>
<evidence type="ECO:0000313" key="3">
    <source>
        <dbReference type="EMBL" id="SFL91930.1"/>
    </source>
</evidence>
<reference evidence="3 4" key="1">
    <citation type="submission" date="2016-10" db="EMBL/GenBank/DDBJ databases">
        <authorList>
            <person name="de Groot N.N."/>
        </authorList>
    </citation>
    <scope>NUCLEOTIDE SEQUENCE [LARGE SCALE GENOMIC DNA]</scope>
    <source>
        <strain evidence="3 4">Nm146</strain>
    </source>
</reference>
<proteinExistence type="predicted"/>
<evidence type="ECO:0000313" key="2">
    <source>
        <dbReference type="EMBL" id="CAE6485718.1"/>
    </source>
</evidence>
<dbReference type="Proteomes" id="UP000601736">
    <property type="component" value="Unassembled WGS sequence"/>
</dbReference>